<gene>
    <name evidence="1" type="ORF">DBW97_01195</name>
</gene>
<evidence type="ECO:0008006" key="3">
    <source>
        <dbReference type="Google" id="ProtNLM"/>
    </source>
</evidence>
<name>A0A368BR44_9GAMM</name>
<protein>
    <recommendedName>
        <fullName evidence="3">Lipoprotein</fullName>
    </recommendedName>
</protein>
<reference evidence="1 2" key="1">
    <citation type="journal article" date="2018" name="Microbiome">
        <title>Fine metagenomic profile of the Mediterranean stratified and mixed water columns revealed by assembly and recruitment.</title>
        <authorList>
            <person name="Haro-Moreno J.M."/>
            <person name="Lopez-Perez M."/>
            <person name="De La Torre J.R."/>
            <person name="Picazo A."/>
            <person name="Camacho A."/>
            <person name="Rodriguez-Valera F."/>
        </authorList>
    </citation>
    <scope>NUCLEOTIDE SEQUENCE [LARGE SCALE GENOMIC DNA]</scope>
    <source>
        <strain evidence="1">MED-G83</strain>
    </source>
</reference>
<dbReference type="AlphaFoldDB" id="A0A368BR44"/>
<comment type="caution">
    <text evidence="1">The sequence shown here is derived from an EMBL/GenBank/DDBJ whole genome shotgun (WGS) entry which is preliminary data.</text>
</comment>
<accession>A0A368BR44</accession>
<organism evidence="1 2">
    <name type="scientific">SAR86 cluster bacterium</name>
    <dbReference type="NCBI Taxonomy" id="2030880"/>
    <lineage>
        <taxon>Bacteria</taxon>
        <taxon>Pseudomonadati</taxon>
        <taxon>Pseudomonadota</taxon>
        <taxon>Gammaproteobacteria</taxon>
        <taxon>SAR86 cluster</taxon>
    </lineage>
</organism>
<dbReference type="PANTHER" id="PTHR41339">
    <property type="entry name" value="LIPL48"/>
    <property type="match status" value="1"/>
</dbReference>
<proteinExistence type="predicted"/>
<dbReference type="Proteomes" id="UP000252147">
    <property type="component" value="Unassembled WGS sequence"/>
</dbReference>
<dbReference type="PANTHER" id="PTHR41339:SF1">
    <property type="entry name" value="SECRETED PROTEIN"/>
    <property type="match status" value="1"/>
</dbReference>
<evidence type="ECO:0000313" key="1">
    <source>
        <dbReference type="EMBL" id="RCL39374.1"/>
    </source>
</evidence>
<evidence type="ECO:0000313" key="2">
    <source>
        <dbReference type="Proteomes" id="UP000252147"/>
    </source>
</evidence>
<sequence length="918" mass="95758">MSKKVCVLTFPDSAPITGDVTLSNDAIYALNGAVFVGNGIGEDGTDAGDDGNLTIEAGTTIVGTAGAGFEDATAWVEAVNAGAADVEVSDSDVDYMVVKPGSNIFVEGTASAPVIMTGVSDLTGEVRAGSEAQWGGFVVSGLATQNNCNEADLGTAACVANGEGASGYYGGTDDEDSSGSVEYLQVKYAGYKFSNEDELNGIAFQAVGSGTVLDYIQVHNGSDDGIEFFGGTAGIKHFVVTGASDDSLDWTDGWRGFAQYGVIVQTLFPATDAARSKDNVIEADNYGSDMDRAPRSFPKMANITMVQDYGGDTLLLREGTGAFILNSIIAGNPDDSSYCLDVDDNETYRHAGTAGNMTNISFDGTIFDSVKCSAMAASSGWVDPSSSDEGADVFDIGAELESLDSVMFRATGLHGSKRNAAYLSHPLVNSYHAGKIANANVLDSNLVTEDFIGGVKSDAEDWTVGWTYGLHISNADMQDFCPFGTALTTIKDGGGAACEITATNAAETNIRLVGGGLPYVMKGKLVVGDGTAAGAQYLQVDPGVTIYSDQVAGEGSLTDLDYVVVPTYSKLLVNGAPGAPVTFTSSREVRTSGDSDSSTLSAETTNDWGGLVINGLATQNKCNISDIGTADCTADGEGASGSYGGTNDADNSGNIFYGIVKYAGRKFNNEDELNGVAFQAVGNKTEIDYMQTFNTSDDGVEFFGGTVNAKHLLVMSASDDSIDWTDGWRGKVQHAIVWQNQGQEFAVDRSIEADNYGSDMDRTPRSMPMFANLTIVSQDGQAVLLREGTGLHIYNSVVADEGASTCWDIDDATTYDFNADGVPGEGHVYRGNLFSCTTLAQDDDSGANVAQIEALLSSDTNTASAGGGSLSGYCNGSVESGLTPVAIDDAFFDSTDYVGACASADTDWTLNWAFKPSE</sequence>
<dbReference type="EMBL" id="QOPD01000001">
    <property type="protein sequence ID" value="RCL39374.1"/>
    <property type="molecule type" value="Genomic_DNA"/>
</dbReference>